<dbReference type="GO" id="GO:0003714">
    <property type="term" value="F:transcription corepressor activity"/>
    <property type="evidence" value="ECO:0007669"/>
    <property type="project" value="TreeGrafter"/>
</dbReference>
<dbReference type="SMART" id="SM00717">
    <property type="entry name" value="SANT"/>
    <property type="match status" value="1"/>
</dbReference>
<keyword evidence="2" id="KW-0678">Repressor</keyword>
<evidence type="ECO:0000256" key="2">
    <source>
        <dbReference type="ARBA" id="ARBA00022491"/>
    </source>
</evidence>
<evidence type="ECO:0000259" key="8">
    <source>
        <dbReference type="PROSITE" id="PS51156"/>
    </source>
</evidence>
<dbReference type="Ensembl" id="ENSNPET00000002460.1">
    <property type="protein sequence ID" value="ENSNPEP00000002414.1"/>
    <property type="gene ID" value="ENSNPEG00000001854.1"/>
</dbReference>
<name>A0A8C6YMW0_NOTPE</name>
<dbReference type="CDD" id="cd11661">
    <property type="entry name" value="SANT_MTA3_like"/>
    <property type="match status" value="1"/>
</dbReference>
<keyword evidence="6" id="KW-0539">Nucleus</keyword>
<keyword evidence="3" id="KW-0597">Phosphoprotein</keyword>
<proteinExistence type="predicted"/>
<dbReference type="Proteomes" id="UP000694420">
    <property type="component" value="Unplaced"/>
</dbReference>
<dbReference type="GO" id="GO:0032991">
    <property type="term" value="C:protein-containing complex"/>
    <property type="evidence" value="ECO:0007669"/>
    <property type="project" value="UniProtKB-ARBA"/>
</dbReference>
<feature type="compositionally biased region" description="Polar residues" evidence="7">
    <location>
        <begin position="139"/>
        <end position="152"/>
    </location>
</feature>
<dbReference type="SUPFAM" id="SSF46689">
    <property type="entry name" value="Homeodomain-like"/>
    <property type="match status" value="1"/>
</dbReference>
<dbReference type="SMART" id="SM01189">
    <property type="entry name" value="ELM2"/>
    <property type="match status" value="1"/>
</dbReference>
<dbReference type="InterPro" id="IPR000949">
    <property type="entry name" value="ELM2_dom"/>
</dbReference>
<dbReference type="InterPro" id="IPR009057">
    <property type="entry name" value="Homeodomain-like_sf"/>
</dbReference>
<dbReference type="FunFam" id="1.10.10.60:FF:000025">
    <property type="entry name" value="Mesoderm induction early response 1, transcriptional regulator"/>
    <property type="match status" value="1"/>
</dbReference>
<feature type="region of interest" description="Disordered" evidence="7">
    <location>
        <begin position="438"/>
        <end position="463"/>
    </location>
</feature>
<feature type="region of interest" description="Disordered" evidence="7">
    <location>
        <begin position="53"/>
        <end position="83"/>
    </location>
</feature>
<dbReference type="Pfam" id="PF01448">
    <property type="entry name" value="ELM2"/>
    <property type="match status" value="1"/>
</dbReference>
<dbReference type="PROSITE" id="PS51293">
    <property type="entry name" value="SANT"/>
    <property type="match status" value="1"/>
</dbReference>
<dbReference type="InterPro" id="IPR001005">
    <property type="entry name" value="SANT/Myb"/>
</dbReference>
<dbReference type="Gene3D" id="4.10.1240.50">
    <property type="match status" value="1"/>
</dbReference>
<evidence type="ECO:0000256" key="7">
    <source>
        <dbReference type="SAM" id="MobiDB-lite"/>
    </source>
</evidence>
<evidence type="ECO:0000313" key="11">
    <source>
        <dbReference type="Proteomes" id="UP000694420"/>
    </source>
</evidence>
<dbReference type="GO" id="GO:0005654">
    <property type="term" value="C:nucleoplasm"/>
    <property type="evidence" value="ECO:0007669"/>
    <property type="project" value="UniProtKB-ARBA"/>
</dbReference>
<evidence type="ECO:0000256" key="6">
    <source>
        <dbReference type="ARBA" id="ARBA00023242"/>
    </source>
</evidence>
<evidence type="ECO:0000259" key="9">
    <source>
        <dbReference type="PROSITE" id="PS51293"/>
    </source>
</evidence>
<keyword evidence="11" id="KW-1185">Reference proteome</keyword>
<organism evidence="10 11">
    <name type="scientific">Nothoprocta perdicaria</name>
    <name type="common">Chilean tinamou</name>
    <name type="synonym">Crypturus perdicarius</name>
    <dbReference type="NCBI Taxonomy" id="30464"/>
    <lineage>
        <taxon>Eukaryota</taxon>
        <taxon>Metazoa</taxon>
        <taxon>Chordata</taxon>
        <taxon>Craniata</taxon>
        <taxon>Vertebrata</taxon>
        <taxon>Euteleostomi</taxon>
        <taxon>Archelosauria</taxon>
        <taxon>Archosauria</taxon>
        <taxon>Dinosauria</taxon>
        <taxon>Saurischia</taxon>
        <taxon>Theropoda</taxon>
        <taxon>Coelurosauria</taxon>
        <taxon>Aves</taxon>
        <taxon>Palaeognathae</taxon>
        <taxon>Tinamiformes</taxon>
        <taxon>Tinamidae</taxon>
        <taxon>Nothoprocta</taxon>
    </lineage>
</organism>
<dbReference type="GO" id="GO:0042826">
    <property type="term" value="F:histone deacetylase binding"/>
    <property type="evidence" value="ECO:0007669"/>
    <property type="project" value="TreeGrafter"/>
</dbReference>
<dbReference type="InterPro" id="IPR017884">
    <property type="entry name" value="SANT_dom"/>
</dbReference>
<dbReference type="Pfam" id="PF00249">
    <property type="entry name" value="Myb_DNA-binding"/>
    <property type="match status" value="1"/>
</dbReference>
<feature type="compositionally biased region" description="Polar residues" evidence="7">
    <location>
        <begin position="438"/>
        <end position="455"/>
    </location>
</feature>
<reference evidence="10" key="1">
    <citation type="submission" date="2025-08" db="UniProtKB">
        <authorList>
            <consortium name="Ensembl"/>
        </authorList>
    </citation>
    <scope>IDENTIFICATION</scope>
</reference>
<evidence type="ECO:0000256" key="1">
    <source>
        <dbReference type="ARBA" id="ARBA00004123"/>
    </source>
</evidence>
<evidence type="ECO:0000256" key="5">
    <source>
        <dbReference type="ARBA" id="ARBA00023163"/>
    </source>
</evidence>
<feature type="domain" description="ELM2" evidence="8">
    <location>
        <begin position="200"/>
        <end position="297"/>
    </location>
</feature>
<feature type="domain" description="SANT" evidence="9">
    <location>
        <begin position="302"/>
        <end position="354"/>
    </location>
</feature>
<reference evidence="10" key="2">
    <citation type="submission" date="2025-09" db="UniProtKB">
        <authorList>
            <consortium name="Ensembl"/>
        </authorList>
    </citation>
    <scope>IDENTIFICATION</scope>
</reference>
<protein>
    <submittedName>
        <fullName evidence="10">MIER family member 2</fullName>
    </submittedName>
</protein>
<dbReference type="InterPro" id="IPR040138">
    <property type="entry name" value="MIER/MTA"/>
</dbReference>
<gene>
    <name evidence="10" type="primary">MIER2</name>
</gene>
<dbReference type="GO" id="GO:0000122">
    <property type="term" value="P:negative regulation of transcription by RNA polymerase II"/>
    <property type="evidence" value="ECO:0007669"/>
    <property type="project" value="TreeGrafter"/>
</dbReference>
<dbReference type="PANTHER" id="PTHR10865:SF27">
    <property type="entry name" value="MESODERM INDUCTION EARLY RESPONSE PROTEIN 2"/>
    <property type="match status" value="1"/>
</dbReference>
<sequence length="557" mass="61439">SAEASVGRQSPRVVPYPAHSLCPGEPGLHSAAVVSMGSADHRLNLAEILSQNYGVREEREEEEDTQEKQKSLEELEKTLSSSEMPFEELLALYGYEASDPISEQDSESNDITPNLPDMTLDKEQIAKDLLSGEEEEETQSSADDLTPSVTSHDASDLFPNQPGSNNFLADEDKEPCSSPCASSMAEDSEEDSIPSNECKKEIMVGPQYQATVPILHLNRHSEKAYENEDQLLWDPNILPEREVEEFLYRAVKRRWDELSSSSLPEGEMVKDNEQALYELVKCNFNAEEALRRLRFNVKVIRDELCAWSEEECRNFEHGFRVHGKNFHLIQANKVRTRSVGECVEYYYMWKKSERYDYFTQQTRLGRKKYVLHPGATVVVERDGTGSCSSYCGLTRFPSLAVPRPPFLLAWLRPLSVESTACSLGSMSESGQGYECSTPSETNCSFDPAEETSSGPVSAPCPRHAGPASETGLCALPPAPPGLTITMDFALPADINEGLPLIAGPVDLDRDTEAVVAPAQVSLSVTDFGLIGIGDVNSFLTAHQACPAPVARSEPLSQ</sequence>
<accession>A0A8C6YMW0</accession>
<feature type="compositionally biased region" description="Basic and acidic residues" evidence="7">
    <location>
        <begin position="66"/>
        <end position="77"/>
    </location>
</feature>
<dbReference type="AlphaFoldDB" id="A0A8C6YMW0"/>
<dbReference type="Gene3D" id="1.10.10.60">
    <property type="entry name" value="Homeodomain-like"/>
    <property type="match status" value="1"/>
</dbReference>
<keyword evidence="4" id="KW-0805">Transcription regulation</keyword>
<dbReference type="PANTHER" id="PTHR10865">
    <property type="entry name" value="METASTASIS-ASSOCIATED PROTEIN AND MESODERM INDUCTION EARLY RESPONSE PROTEIN"/>
    <property type="match status" value="1"/>
</dbReference>
<dbReference type="PROSITE" id="PS51156">
    <property type="entry name" value="ELM2"/>
    <property type="match status" value="1"/>
</dbReference>
<keyword evidence="5" id="KW-0804">Transcription</keyword>
<evidence type="ECO:0000256" key="4">
    <source>
        <dbReference type="ARBA" id="ARBA00023015"/>
    </source>
</evidence>
<evidence type="ECO:0000313" key="10">
    <source>
        <dbReference type="Ensembl" id="ENSNPEP00000002414.1"/>
    </source>
</evidence>
<dbReference type="FunFam" id="4.10.1240.50:FF:000005">
    <property type="entry name" value="Mesoderm induction early response protein 3"/>
    <property type="match status" value="1"/>
</dbReference>
<evidence type="ECO:0000256" key="3">
    <source>
        <dbReference type="ARBA" id="ARBA00022553"/>
    </source>
</evidence>
<comment type="subcellular location">
    <subcellularLocation>
        <location evidence="1">Nucleus</location>
    </subcellularLocation>
</comment>
<feature type="region of interest" description="Disordered" evidence="7">
    <location>
        <begin position="95"/>
        <end position="194"/>
    </location>
</feature>